<sequence length="286" mass="31435">MDCVQQVLANPWKRTEAAGKPSKRNSNRTSRRIKASFTRVIDPTRQWIIFATLLGRRPPHPQGSHQRTGPHTGLSLAEEPESRSNSYLARKGRGEEGPRGLSEDTDGVIDQRRMKDSEDLPPARSSRDSFWISSPRPGVRQMGLGGTDGVLGVLEVPVDGWFCYWVVLFSSGSCCSGIWNGERRAEREQGGLEGLTVVDVLNPGSPGVVDGYRMVEGVESTSEKIFQGIEFTIYAADIYASHLYRSHLCVTVEKKGGEVGATSLVESEVDFVAGVGHFGHDVEDRF</sequence>
<feature type="region of interest" description="Disordered" evidence="1">
    <location>
        <begin position="1"/>
        <end position="37"/>
    </location>
</feature>
<name>A0A8J6LBK7_TENMO</name>
<proteinExistence type="predicted"/>
<feature type="compositionally biased region" description="Basic and acidic residues" evidence="1">
    <location>
        <begin position="92"/>
        <end position="102"/>
    </location>
</feature>
<dbReference type="AlphaFoldDB" id="A0A8J6LBK7"/>
<feature type="compositionally biased region" description="Basic and acidic residues" evidence="1">
    <location>
        <begin position="109"/>
        <end position="118"/>
    </location>
</feature>
<reference evidence="2" key="2">
    <citation type="submission" date="2021-08" db="EMBL/GenBank/DDBJ databases">
        <authorList>
            <person name="Eriksson T."/>
        </authorList>
    </citation>
    <scope>NUCLEOTIDE SEQUENCE</scope>
    <source>
        <strain evidence="2">Stoneville</strain>
        <tissue evidence="2">Whole head</tissue>
    </source>
</reference>
<dbReference type="Proteomes" id="UP000719412">
    <property type="component" value="Unassembled WGS sequence"/>
</dbReference>
<dbReference type="EMBL" id="JABDTM020025313">
    <property type="protein sequence ID" value="KAH0813398.1"/>
    <property type="molecule type" value="Genomic_DNA"/>
</dbReference>
<evidence type="ECO:0000256" key="1">
    <source>
        <dbReference type="SAM" id="MobiDB-lite"/>
    </source>
</evidence>
<feature type="compositionally biased region" description="Basic residues" evidence="1">
    <location>
        <begin position="21"/>
        <end position="34"/>
    </location>
</feature>
<accession>A0A8J6LBK7</accession>
<protein>
    <submittedName>
        <fullName evidence="2">Uncharacterized protein</fullName>
    </submittedName>
</protein>
<organism evidence="2 3">
    <name type="scientific">Tenebrio molitor</name>
    <name type="common">Yellow mealworm beetle</name>
    <dbReference type="NCBI Taxonomy" id="7067"/>
    <lineage>
        <taxon>Eukaryota</taxon>
        <taxon>Metazoa</taxon>
        <taxon>Ecdysozoa</taxon>
        <taxon>Arthropoda</taxon>
        <taxon>Hexapoda</taxon>
        <taxon>Insecta</taxon>
        <taxon>Pterygota</taxon>
        <taxon>Neoptera</taxon>
        <taxon>Endopterygota</taxon>
        <taxon>Coleoptera</taxon>
        <taxon>Polyphaga</taxon>
        <taxon>Cucujiformia</taxon>
        <taxon>Tenebrionidae</taxon>
        <taxon>Tenebrio</taxon>
    </lineage>
</organism>
<keyword evidence="3" id="KW-1185">Reference proteome</keyword>
<evidence type="ECO:0000313" key="3">
    <source>
        <dbReference type="Proteomes" id="UP000719412"/>
    </source>
</evidence>
<gene>
    <name evidence="2" type="ORF">GEV33_009394</name>
</gene>
<feature type="region of interest" description="Disordered" evidence="1">
    <location>
        <begin position="58"/>
        <end position="132"/>
    </location>
</feature>
<reference evidence="2" key="1">
    <citation type="journal article" date="2020" name="J Insects Food Feed">
        <title>The yellow mealworm (Tenebrio molitor) genome: a resource for the emerging insects as food and feed industry.</title>
        <authorList>
            <person name="Eriksson T."/>
            <person name="Andere A."/>
            <person name="Kelstrup H."/>
            <person name="Emery V."/>
            <person name="Picard C."/>
        </authorList>
    </citation>
    <scope>NUCLEOTIDE SEQUENCE</scope>
    <source>
        <strain evidence="2">Stoneville</strain>
        <tissue evidence="2">Whole head</tissue>
    </source>
</reference>
<comment type="caution">
    <text evidence="2">The sequence shown here is derived from an EMBL/GenBank/DDBJ whole genome shotgun (WGS) entry which is preliminary data.</text>
</comment>
<evidence type="ECO:0000313" key="2">
    <source>
        <dbReference type="EMBL" id="KAH0813398.1"/>
    </source>
</evidence>